<keyword evidence="2" id="KW-1185">Reference proteome</keyword>
<name>A0AAV5FEZ7_ELECO</name>
<proteinExistence type="predicted"/>
<dbReference type="Proteomes" id="UP001054889">
    <property type="component" value="Unassembled WGS sequence"/>
</dbReference>
<dbReference type="Gene3D" id="3.10.20.90">
    <property type="entry name" value="Phosphatidylinositol 3-kinase Catalytic Subunit, Chain A, domain 1"/>
    <property type="match status" value="1"/>
</dbReference>
<sequence>MSALEVKKPKPAAMDHEFVAPMITDEAGRTLIRSMRMTDKLQDLMDFYYAMVPAIPRGTGVFLYQGKRVDGEKTPVDYKFSSGTGLIDFLSEMKPDIFVTLTVCDSDGRTVTSTMRPVADLPVEQVGLKPLLLSTGAWSPPPPLDFIAMEERKQDPEVEDDQKIRNVTRNQ</sequence>
<protein>
    <submittedName>
        <fullName evidence="1">Uncharacterized protein</fullName>
    </submittedName>
</protein>
<reference evidence="1" key="1">
    <citation type="journal article" date="2018" name="DNA Res.">
        <title>Multiple hybrid de novo genome assembly of finger millet, an orphan allotetraploid crop.</title>
        <authorList>
            <person name="Hatakeyama M."/>
            <person name="Aluri S."/>
            <person name="Balachadran M.T."/>
            <person name="Sivarajan S.R."/>
            <person name="Patrignani A."/>
            <person name="Gruter S."/>
            <person name="Poveda L."/>
            <person name="Shimizu-Inatsugi R."/>
            <person name="Baeten J."/>
            <person name="Francoijs K.J."/>
            <person name="Nataraja K.N."/>
            <person name="Reddy Y.A.N."/>
            <person name="Phadnis S."/>
            <person name="Ravikumar R.L."/>
            <person name="Schlapbach R."/>
            <person name="Sreeman S.M."/>
            <person name="Shimizu K.K."/>
        </authorList>
    </citation>
    <scope>NUCLEOTIDE SEQUENCE</scope>
</reference>
<accession>A0AAV5FEZ7</accession>
<dbReference type="EMBL" id="BQKI01000084">
    <property type="protein sequence ID" value="GJN32836.1"/>
    <property type="molecule type" value="Genomic_DNA"/>
</dbReference>
<dbReference type="AlphaFoldDB" id="A0AAV5FEZ7"/>
<evidence type="ECO:0000313" key="2">
    <source>
        <dbReference type="Proteomes" id="UP001054889"/>
    </source>
</evidence>
<dbReference type="SUPFAM" id="SSF54236">
    <property type="entry name" value="Ubiquitin-like"/>
    <property type="match status" value="1"/>
</dbReference>
<comment type="caution">
    <text evidence="1">The sequence shown here is derived from an EMBL/GenBank/DDBJ whole genome shotgun (WGS) entry which is preliminary data.</text>
</comment>
<dbReference type="InterPro" id="IPR029071">
    <property type="entry name" value="Ubiquitin-like_domsf"/>
</dbReference>
<evidence type="ECO:0000313" key="1">
    <source>
        <dbReference type="EMBL" id="GJN32836.1"/>
    </source>
</evidence>
<gene>
    <name evidence="1" type="primary">gb21373</name>
    <name evidence="1" type="ORF">PR202_gb21373</name>
</gene>
<reference evidence="1" key="2">
    <citation type="submission" date="2021-12" db="EMBL/GenBank/DDBJ databases">
        <title>Resequencing data analysis of finger millet.</title>
        <authorList>
            <person name="Hatakeyama M."/>
            <person name="Aluri S."/>
            <person name="Balachadran M.T."/>
            <person name="Sivarajan S.R."/>
            <person name="Poveda L."/>
            <person name="Shimizu-Inatsugi R."/>
            <person name="Schlapbach R."/>
            <person name="Sreeman S.M."/>
            <person name="Shimizu K.K."/>
        </authorList>
    </citation>
    <scope>NUCLEOTIDE SEQUENCE</scope>
</reference>
<organism evidence="1 2">
    <name type="scientific">Eleusine coracana subsp. coracana</name>
    <dbReference type="NCBI Taxonomy" id="191504"/>
    <lineage>
        <taxon>Eukaryota</taxon>
        <taxon>Viridiplantae</taxon>
        <taxon>Streptophyta</taxon>
        <taxon>Embryophyta</taxon>
        <taxon>Tracheophyta</taxon>
        <taxon>Spermatophyta</taxon>
        <taxon>Magnoliopsida</taxon>
        <taxon>Liliopsida</taxon>
        <taxon>Poales</taxon>
        <taxon>Poaceae</taxon>
        <taxon>PACMAD clade</taxon>
        <taxon>Chloridoideae</taxon>
        <taxon>Cynodonteae</taxon>
        <taxon>Eleusininae</taxon>
        <taxon>Eleusine</taxon>
    </lineage>
</organism>